<evidence type="ECO:0000313" key="3">
    <source>
        <dbReference type="EMBL" id="OBA27638.1"/>
    </source>
</evidence>
<evidence type="ECO:0000256" key="1">
    <source>
        <dbReference type="ARBA" id="ARBA00007462"/>
    </source>
</evidence>
<feature type="compositionally biased region" description="Basic and acidic residues" evidence="2">
    <location>
        <begin position="14"/>
        <end position="33"/>
    </location>
</feature>
<dbReference type="OrthoDB" id="20949at2759"/>
<comment type="similarity">
    <text evidence="1">Belongs to the RRP15 family.</text>
</comment>
<dbReference type="Pfam" id="PF07890">
    <property type="entry name" value="Rrp15p"/>
    <property type="match status" value="1"/>
</dbReference>
<dbReference type="GO" id="GO:0030687">
    <property type="term" value="C:preribosome, large subunit precursor"/>
    <property type="evidence" value="ECO:0007669"/>
    <property type="project" value="TreeGrafter"/>
</dbReference>
<proteinExistence type="inferred from homology"/>
<dbReference type="GO" id="GO:0000460">
    <property type="term" value="P:maturation of 5.8S rRNA"/>
    <property type="evidence" value="ECO:0007669"/>
    <property type="project" value="TreeGrafter"/>
</dbReference>
<dbReference type="PANTHER" id="PTHR13245">
    <property type="entry name" value="RRP15-LIKE PROTEIN"/>
    <property type="match status" value="1"/>
</dbReference>
<name>A0A1B7TG13_9ASCO</name>
<evidence type="ECO:0000256" key="2">
    <source>
        <dbReference type="SAM" id="MobiDB-lite"/>
    </source>
</evidence>
<sequence length="243" mass="27986">MTENKKLTLKVNKRKLDQVEQNEIIKKDNRSESSSEQDENDSSSAEEEESEEEQAGSDSESDFDLEDIEKTNVVKKQKMNKNDDGAEQFSSAMSAILGSHLKQYDRIDPVMARQKKLLEKNEQDKLDEKARKLLAKEKKKFLLRSRKIDIIPQENKDGEITKLLEQEKRLRKIAQKGVVRLFNVITATQLKTEKEVSEKLASYHVKSAIHKEKEESKLISEVSKETFLDLVKAAGDEDEEDLF</sequence>
<organism evidence="3 4">
    <name type="scientific">Hanseniaspora valbyensis NRRL Y-1626</name>
    <dbReference type="NCBI Taxonomy" id="766949"/>
    <lineage>
        <taxon>Eukaryota</taxon>
        <taxon>Fungi</taxon>
        <taxon>Dikarya</taxon>
        <taxon>Ascomycota</taxon>
        <taxon>Saccharomycotina</taxon>
        <taxon>Saccharomycetes</taxon>
        <taxon>Saccharomycodales</taxon>
        <taxon>Saccharomycodaceae</taxon>
        <taxon>Hanseniaspora</taxon>
    </lineage>
</organism>
<feature type="compositionally biased region" description="Acidic residues" evidence="2">
    <location>
        <begin position="35"/>
        <end position="67"/>
    </location>
</feature>
<dbReference type="EMBL" id="LXPE01000007">
    <property type="protein sequence ID" value="OBA27638.1"/>
    <property type="molecule type" value="Genomic_DNA"/>
</dbReference>
<accession>A0A1B7TG13</accession>
<dbReference type="PANTHER" id="PTHR13245:SF14">
    <property type="entry name" value="RRP15-LIKE PROTEIN"/>
    <property type="match status" value="1"/>
</dbReference>
<dbReference type="Proteomes" id="UP000092321">
    <property type="component" value="Unassembled WGS sequence"/>
</dbReference>
<keyword evidence="4" id="KW-1185">Reference proteome</keyword>
<feature type="region of interest" description="Disordered" evidence="2">
    <location>
        <begin position="1"/>
        <end position="87"/>
    </location>
</feature>
<gene>
    <name evidence="3" type="ORF">HANVADRAFT_52085</name>
</gene>
<reference evidence="4" key="1">
    <citation type="journal article" date="2016" name="Proc. Natl. Acad. Sci. U.S.A.">
        <title>Comparative genomics of biotechnologically important yeasts.</title>
        <authorList>
            <person name="Riley R."/>
            <person name="Haridas S."/>
            <person name="Wolfe K.H."/>
            <person name="Lopes M.R."/>
            <person name="Hittinger C.T."/>
            <person name="Goeker M."/>
            <person name="Salamov A.A."/>
            <person name="Wisecaver J.H."/>
            <person name="Long T.M."/>
            <person name="Calvey C.H."/>
            <person name="Aerts A.L."/>
            <person name="Barry K.W."/>
            <person name="Choi C."/>
            <person name="Clum A."/>
            <person name="Coughlan A.Y."/>
            <person name="Deshpande S."/>
            <person name="Douglass A.P."/>
            <person name="Hanson S.J."/>
            <person name="Klenk H.-P."/>
            <person name="LaButti K.M."/>
            <person name="Lapidus A."/>
            <person name="Lindquist E.A."/>
            <person name="Lipzen A.M."/>
            <person name="Meier-Kolthoff J.P."/>
            <person name="Ohm R.A."/>
            <person name="Otillar R.P."/>
            <person name="Pangilinan J.L."/>
            <person name="Peng Y."/>
            <person name="Rokas A."/>
            <person name="Rosa C.A."/>
            <person name="Scheuner C."/>
            <person name="Sibirny A.A."/>
            <person name="Slot J.C."/>
            <person name="Stielow J.B."/>
            <person name="Sun H."/>
            <person name="Kurtzman C.P."/>
            <person name="Blackwell M."/>
            <person name="Grigoriev I.V."/>
            <person name="Jeffries T.W."/>
        </authorList>
    </citation>
    <scope>NUCLEOTIDE SEQUENCE [LARGE SCALE GENOMIC DNA]</scope>
    <source>
        <strain evidence="4">NRRL Y-1626</strain>
    </source>
</reference>
<dbReference type="GO" id="GO:0000470">
    <property type="term" value="P:maturation of LSU-rRNA"/>
    <property type="evidence" value="ECO:0007669"/>
    <property type="project" value="TreeGrafter"/>
</dbReference>
<dbReference type="AlphaFoldDB" id="A0A1B7TG13"/>
<evidence type="ECO:0000313" key="4">
    <source>
        <dbReference type="Proteomes" id="UP000092321"/>
    </source>
</evidence>
<dbReference type="InterPro" id="IPR012459">
    <property type="entry name" value="Rrp15"/>
</dbReference>
<comment type="caution">
    <text evidence="3">The sequence shown here is derived from an EMBL/GenBank/DDBJ whole genome shotgun (WGS) entry which is preliminary data.</text>
</comment>
<protein>
    <submittedName>
        <fullName evidence="3">Rrp15p-domain-containing protein</fullName>
    </submittedName>
</protein>